<evidence type="ECO:0000256" key="3">
    <source>
        <dbReference type="ARBA" id="ARBA00016219"/>
    </source>
</evidence>
<evidence type="ECO:0000256" key="4">
    <source>
        <dbReference type="ARBA" id="ARBA00023002"/>
    </source>
</evidence>
<dbReference type="InterPro" id="IPR023027">
    <property type="entry name" value="Mannitol_DH_CS"/>
</dbReference>
<dbReference type="EMBL" id="BMSL01000026">
    <property type="protein sequence ID" value="GGS62356.1"/>
    <property type="molecule type" value="Genomic_DNA"/>
</dbReference>
<evidence type="ECO:0000256" key="5">
    <source>
        <dbReference type="ARBA" id="ARBA00023027"/>
    </source>
</evidence>
<dbReference type="InterPro" id="IPR013131">
    <property type="entry name" value="Mannitol_DH_N"/>
</dbReference>
<dbReference type="Gene3D" id="3.40.50.720">
    <property type="entry name" value="NAD(P)-binding Rossmann-like Domain"/>
    <property type="match status" value="1"/>
</dbReference>
<dbReference type="Proteomes" id="UP000653493">
    <property type="component" value="Unassembled WGS sequence"/>
</dbReference>
<dbReference type="Pfam" id="PF01232">
    <property type="entry name" value="Mannitol_dh"/>
    <property type="match status" value="1"/>
</dbReference>
<dbReference type="InterPro" id="IPR013328">
    <property type="entry name" value="6PGD_dom2"/>
</dbReference>
<keyword evidence="4" id="KW-0560">Oxidoreductase</keyword>
<dbReference type="SUPFAM" id="SSF51735">
    <property type="entry name" value="NAD(P)-binding Rossmann-fold domains"/>
    <property type="match status" value="1"/>
</dbReference>
<organism evidence="9 10">
    <name type="scientific">Streptomyces griseoviridis</name>
    <dbReference type="NCBI Taxonomy" id="45398"/>
    <lineage>
        <taxon>Bacteria</taxon>
        <taxon>Bacillati</taxon>
        <taxon>Actinomycetota</taxon>
        <taxon>Actinomycetes</taxon>
        <taxon>Kitasatosporales</taxon>
        <taxon>Streptomycetaceae</taxon>
        <taxon>Streptomyces</taxon>
    </lineage>
</organism>
<comment type="caution">
    <text evidence="9">The sequence shown here is derived from an EMBL/GenBank/DDBJ whole genome shotgun (WGS) entry which is preliminary data.</text>
</comment>
<accession>A0A918GVF1</accession>
<sequence length="481" mass="49995">MEPPRLSRAALAGLAPALRPAVDPRDLRARVVHFGLGAFHRAHQAVYTEHAAARSGEPWGIAAVAPRSAETARALRAQDCLYSLAELRPEGEVRRVVGSVVAALAMGPDAGAVDALLADPDVTVVTLTVTEKGYHRSPATGGLDLTAAPVAADLAAPPDGPLTTVVGRLAAGLAARTRADAPPLTVVSCDNMADNGAVLGRVVRDFVRASAWPDRETVLERLASAVSFPATVVDRIVPATGEGDLAAARAALGVRDALPVSGEPYRQWVLEDSFAAPRPRWETDGALFVPDVAPYQLTKLRLLNGSHSLLAHLGLAAGHGTVADAMATGWGETAVRALCAEVAPTLPAGGPDPARYAGDLVVRFRNPAMRHQLRQIGSDASLKITERWLPALRALRARGTATPVLELALAAWAYGTRPGGPALPDPAAGALAACWDRAGRPADTVRALLCRVGAADLAEDTALTGAVADRLPALRAGRVEL</sequence>
<dbReference type="InterPro" id="IPR008927">
    <property type="entry name" value="6-PGluconate_DH-like_C_sf"/>
</dbReference>
<dbReference type="EC" id="1.1.1.17" evidence="2"/>
<dbReference type="PANTHER" id="PTHR43362:SF1">
    <property type="entry name" value="MANNITOL DEHYDROGENASE 2-RELATED"/>
    <property type="match status" value="1"/>
</dbReference>
<dbReference type="InterPro" id="IPR000669">
    <property type="entry name" value="Mannitol_DH"/>
</dbReference>
<reference evidence="9" key="1">
    <citation type="journal article" date="2014" name="Int. J. Syst. Evol. Microbiol.">
        <title>Complete genome sequence of Corynebacterium casei LMG S-19264T (=DSM 44701T), isolated from a smear-ripened cheese.</title>
        <authorList>
            <consortium name="US DOE Joint Genome Institute (JGI-PGF)"/>
            <person name="Walter F."/>
            <person name="Albersmeier A."/>
            <person name="Kalinowski J."/>
            <person name="Ruckert C."/>
        </authorList>
    </citation>
    <scope>NUCLEOTIDE SEQUENCE</scope>
    <source>
        <strain evidence="9">JCM 4234</strain>
    </source>
</reference>
<keyword evidence="10" id="KW-1185">Reference proteome</keyword>
<proteinExistence type="inferred from homology"/>
<dbReference type="PRINTS" id="PR00084">
    <property type="entry name" value="MTLDHDRGNASE"/>
</dbReference>
<dbReference type="GO" id="GO:0008926">
    <property type="term" value="F:mannitol-1-phosphate 5-dehydrogenase activity"/>
    <property type="evidence" value="ECO:0007669"/>
    <property type="project" value="UniProtKB-EC"/>
</dbReference>
<dbReference type="Gene3D" id="1.10.1040.10">
    <property type="entry name" value="N-(1-d-carboxylethyl)-l-norvaline Dehydrogenase, domain 2"/>
    <property type="match status" value="1"/>
</dbReference>
<dbReference type="Pfam" id="PF08125">
    <property type="entry name" value="Mannitol_dh_C"/>
    <property type="match status" value="1"/>
</dbReference>
<dbReference type="GO" id="GO:0019594">
    <property type="term" value="P:mannitol metabolic process"/>
    <property type="evidence" value="ECO:0007669"/>
    <property type="project" value="InterPro"/>
</dbReference>
<feature type="domain" description="Mannitol dehydrogenase C-terminal" evidence="8">
    <location>
        <begin position="291"/>
        <end position="471"/>
    </location>
</feature>
<evidence type="ECO:0000256" key="1">
    <source>
        <dbReference type="ARBA" id="ARBA00006541"/>
    </source>
</evidence>
<dbReference type="PROSITE" id="PS00974">
    <property type="entry name" value="MANNITOL_DHGENASE"/>
    <property type="match status" value="1"/>
</dbReference>
<feature type="domain" description="Mannitol dehydrogenase N-terminal" evidence="7">
    <location>
        <begin position="30"/>
        <end position="282"/>
    </location>
</feature>
<evidence type="ECO:0000313" key="9">
    <source>
        <dbReference type="EMBL" id="GGS62356.1"/>
    </source>
</evidence>
<evidence type="ECO:0000256" key="6">
    <source>
        <dbReference type="ARBA" id="ARBA00048615"/>
    </source>
</evidence>
<evidence type="ECO:0000259" key="8">
    <source>
        <dbReference type="Pfam" id="PF08125"/>
    </source>
</evidence>
<protein>
    <recommendedName>
        <fullName evidence="3">Mannitol-1-phosphate 5-dehydrogenase</fullName>
        <ecNumber evidence="2">1.1.1.17</ecNumber>
    </recommendedName>
</protein>
<dbReference type="InterPro" id="IPR013118">
    <property type="entry name" value="Mannitol_DH_C"/>
</dbReference>
<dbReference type="InterPro" id="IPR036291">
    <property type="entry name" value="NAD(P)-bd_dom_sf"/>
</dbReference>
<dbReference type="InterPro" id="IPR050988">
    <property type="entry name" value="Mannitol_DH/Oxidoreductase"/>
</dbReference>
<dbReference type="AlphaFoldDB" id="A0A918GVF1"/>
<dbReference type="PANTHER" id="PTHR43362">
    <property type="entry name" value="MANNITOL DEHYDROGENASE DSF1-RELATED"/>
    <property type="match status" value="1"/>
</dbReference>
<comment type="catalytic activity">
    <reaction evidence="6">
        <text>D-mannitol 1-phosphate + NAD(+) = beta-D-fructose 6-phosphate + NADH + H(+)</text>
        <dbReference type="Rhea" id="RHEA:19661"/>
        <dbReference type="ChEBI" id="CHEBI:15378"/>
        <dbReference type="ChEBI" id="CHEBI:57540"/>
        <dbReference type="ChEBI" id="CHEBI:57634"/>
        <dbReference type="ChEBI" id="CHEBI:57945"/>
        <dbReference type="ChEBI" id="CHEBI:61381"/>
        <dbReference type="EC" id="1.1.1.17"/>
    </reaction>
</comment>
<comment type="similarity">
    <text evidence="1">Belongs to the mannitol dehydrogenase family.</text>
</comment>
<reference evidence="9" key="2">
    <citation type="submission" date="2020-09" db="EMBL/GenBank/DDBJ databases">
        <authorList>
            <person name="Sun Q."/>
            <person name="Ohkuma M."/>
        </authorList>
    </citation>
    <scope>NUCLEOTIDE SEQUENCE</scope>
    <source>
        <strain evidence="9">JCM 4234</strain>
    </source>
</reference>
<name>A0A918GVF1_STRGD</name>
<keyword evidence="5" id="KW-0520">NAD</keyword>
<gene>
    <name evidence="9" type="ORF">GCM10010238_59340</name>
</gene>
<dbReference type="SUPFAM" id="SSF48179">
    <property type="entry name" value="6-phosphogluconate dehydrogenase C-terminal domain-like"/>
    <property type="match status" value="1"/>
</dbReference>
<evidence type="ECO:0000313" key="10">
    <source>
        <dbReference type="Proteomes" id="UP000653493"/>
    </source>
</evidence>
<evidence type="ECO:0000256" key="2">
    <source>
        <dbReference type="ARBA" id="ARBA00012939"/>
    </source>
</evidence>
<evidence type="ECO:0000259" key="7">
    <source>
        <dbReference type="Pfam" id="PF01232"/>
    </source>
</evidence>